<dbReference type="PROSITE" id="PS00022">
    <property type="entry name" value="EGF_1"/>
    <property type="match status" value="3"/>
</dbReference>
<keyword evidence="11" id="KW-1185">Reference proteome</keyword>
<evidence type="ECO:0000313" key="10">
    <source>
        <dbReference type="EMBL" id="CAH3104458.1"/>
    </source>
</evidence>
<feature type="signal peptide" evidence="8">
    <location>
        <begin position="1"/>
        <end position="24"/>
    </location>
</feature>
<keyword evidence="5" id="KW-0245">EGF-like domain</keyword>
<dbReference type="EMBL" id="CALNXJ010000009">
    <property type="protein sequence ID" value="CAH3104458.1"/>
    <property type="molecule type" value="Genomic_DNA"/>
</dbReference>
<dbReference type="GO" id="GO:0016020">
    <property type="term" value="C:membrane"/>
    <property type="evidence" value="ECO:0007669"/>
    <property type="project" value="UniProtKB-SubCell"/>
</dbReference>
<feature type="chain" id="PRO_5043930902" description="EGF-like domain-containing protein" evidence="8">
    <location>
        <begin position="25"/>
        <end position="738"/>
    </location>
</feature>
<name>A0AAU9W5B9_9CNID</name>
<keyword evidence="2 8" id="KW-0732">Signal</keyword>
<comment type="subcellular location">
    <subcellularLocation>
        <location evidence="1">Membrane</location>
    </subcellularLocation>
</comment>
<dbReference type="PROSITE" id="PS50026">
    <property type="entry name" value="EGF_3"/>
    <property type="match status" value="3"/>
</dbReference>
<evidence type="ECO:0000259" key="9">
    <source>
        <dbReference type="PROSITE" id="PS50026"/>
    </source>
</evidence>
<dbReference type="InterPro" id="IPR011106">
    <property type="entry name" value="MANSC_N"/>
</dbReference>
<evidence type="ECO:0000256" key="8">
    <source>
        <dbReference type="SAM" id="SignalP"/>
    </source>
</evidence>
<dbReference type="PANTHER" id="PTHR46182:SF2">
    <property type="entry name" value="FI19480P1"/>
    <property type="match status" value="1"/>
</dbReference>
<keyword evidence="4" id="KW-0325">Glycoprotein</keyword>
<feature type="domain" description="EGF-like" evidence="9">
    <location>
        <begin position="580"/>
        <end position="613"/>
    </location>
</feature>
<comment type="caution">
    <text evidence="5">Lacks conserved residue(s) required for the propagation of feature annotation.</text>
</comment>
<keyword evidence="3 7" id="KW-0472">Membrane</keyword>
<feature type="compositionally biased region" description="Basic residues" evidence="6">
    <location>
        <begin position="50"/>
        <end position="63"/>
    </location>
</feature>
<feature type="region of interest" description="Disordered" evidence="6">
    <location>
        <begin position="30"/>
        <end position="63"/>
    </location>
</feature>
<dbReference type="SMART" id="SM00765">
    <property type="entry name" value="MANEC"/>
    <property type="match status" value="2"/>
</dbReference>
<feature type="domain" description="EGF-like" evidence="9">
    <location>
        <begin position="614"/>
        <end position="649"/>
    </location>
</feature>
<proteinExistence type="predicted"/>
<dbReference type="InterPro" id="IPR013980">
    <property type="entry name" value="MANSC_dom"/>
</dbReference>
<evidence type="ECO:0000313" key="11">
    <source>
        <dbReference type="Proteomes" id="UP001159428"/>
    </source>
</evidence>
<evidence type="ECO:0000256" key="2">
    <source>
        <dbReference type="ARBA" id="ARBA00022729"/>
    </source>
</evidence>
<evidence type="ECO:0000256" key="5">
    <source>
        <dbReference type="PROSITE-ProRule" id="PRU00076"/>
    </source>
</evidence>
<feature type="transmembrane region" description="Helical" evidence="7">
    <location>
        <begin position="112"/>
        <end position="130"/>
    </location>
</feature>
<comment type="caution">
    <text evidence="10">The sequence shown here is derived from an EMBL/GenBank/DDBJ whole genome shotgun (WGS) entry which is preliminary data.</text>
</comment>
<dbReference type="GO" id="GO:0031410">
    <property type="term" value="C:cytoplasmic vesicle"/>
    <property type="evidence" value="ECO:0007669"/>
    <property type="project" value="TreeGrafter"/>
</dbReference>
<dbReference type="InterPro" id="IPR029865">
    <property type="entry name" value="KIAA0319-like"/>
</dbReference>
<evidence type="ECO:0000256" key="4">
    <source>
        <dbReference type="ARBA" id="ARBA00023180"/>
    </source>
</evidence>
<reference evidence="10 11" key="1">
    <citation type="submission" date="2022-05" db="EMBL/GenBank/DDBJ databases">
        <authorList>
            <consortium name="Genoscope - CEA"/>
            <person name="William W."/>
        </authorList>
    </citation>
    <scope>NUCLEOTIDE SEQUENCE [LARGE SCALE GENOMIC DNA]</scope>
</reference>
<protein>
    <recommendedName>
        <fullName evidence="9">EGF-like domain-containing protein</fullName>
    </recommendedName>
</protein>
<keyword evidence="7" id="KW-1133">Transmembrane helix</keyword>
<dbReference type="SMART" id="SM00181">
    <property type="entry name" value="EGF"/>
    <property type="match status" value="3"/>
</dbReference>
<dbReference type="AlphaFoldDB" id="A0AAU9W5B9"/>
<gene>
    <name evidence="10" type="ORF">PMEA_00034738</name>
</gene>
<organism evidence="10 11">
    <name type="scientific">Pocillopora meandrina</name>
    <dbReference type="NCBI Taxonomy" id="46732"/>
    <lineage>
        <taxon>Eukaryota</taxon>
        <taxon>Metazoa</taxon>
        <taxon>Cnidaria</taxon>
        <taxon>Anthozoa</taxon>
        <taxon>Hexacorallia</taxon>
        <taxon>Scleractinia</taxon>
        <taxon>Astrocoeniina</taxon>
        <taxon>Pocilloporidae</taxon>
        <taxon>Pocillopora</taxon>
    </lineage>
</organism>
<evidence type="ECO:0000256" key="6">
    <source>
        <dbReference type="SAM" id="MobiDB-lite"/>
    </source>
</evidence>
<evidence type="ECO:0000256" key="3">
    <source>
        <dbReference type="ARBA" id="ARBA00023136"/>
    </source>
</evidence>
<feature type="transmembrane region" description="Helical" evidence="7">
    <location>
        <begin position="691"/>
        <end position="716"/>
    </location>
</feature>
<accession>A0AAU9W5B9</accession>
<keyword evidence="7" id="KW-0812">Transmembrane</keyword>
<feature type="transmembrane region" description="Helical" evidence="7">
    <location>
        <begin position="73"/>
        <end position="100"/>
    </location>
</feature>
<feature type="disulfide bond" evidence="5">
    <location>
        <begin position="639"/>
        <end position="648"/>
    </location>
</feature>
<feature type="domain" description="EGF-like" evidence="9">
    <location>
        <begin position="545"/>
        <end position="576"/>
    </location>
</feature>
<dbReference type="InterPro" id="IPR000742">
    <property type="entry name" value="EGF"/>
</dbReference>
<feature type="disulfide bond" evidence="5">
    <location>
        <begin position="603"/>
        <end position="612"/>
    </location>
</feature>
<keyword evidence="5" id="KW-1015">Disulfide bond</keyword>
<dbReference type="Proteomes" id="UP001159428">
    <property type="component" value="Unassembled WGS sequence"/>
</dbReference>
<feature type="disulfide bond" evidence="5">
    <location>
        <begin position="566"/>
        <end position="575"/>
    </location>
</feature>
<dbReference type="PROSITE" id="PS01186">
    <property type="entry name" value="EGF_2"/>
    <property type="match status" value="3"/>
</dbReference>
<dbReference type="PANTHER" id="PTHR46182">
    <property type="entry name" value="FI19480P1"/>
    <property type="match status" value="1"/>
</dbReference>
<evidence type="ECO:0000256" key="7">
    <source>
        <dbReference type="SAM" id="Phobius"/>
    </source>
</evidence>
<dbReference type="Gene3D" id="2.10.25.10">
    <property type="entry name" value="Laminin"/>
    <property type="match status" value="2"/>
</dbReference>
<dbReference type="GO" id="GO:0001764">
    <property type="term" value="P:neuron migration"/>
    <property type="evidence" value="ECO:0007669"/>
    <property type="project" value="TreeGrafter"/>
</dbReference>
<dbReference type="Pfam" id="PF23597">
    <property type="entry name" value="KIAA0319_N"/>
    <property type="match status" value="3"/>
</dbReference>
<evidence type="ECO:0000256" key="1">
    <source>
        <dbReference type="ARBA" id="ARBA00004370"/>
    </source>
</evidence>
<sequence>MHLSIWCLATVVLLLFLAVQYGDGKSGAIQEKDLPDGEEEKESQRSEIPRHHRSREAHSRHNRRAERGRYRSVLAVGVGCAVAGGWICLATVVYVVEIILFIQWEKIEDMECALNLVLLFLLSLCSIVVLDAKLELISSDKTPCRKSSVNYNVTLSKGAKAGKYYKMVGIKEMDGCVKHCCGSKRCDVAFMVNKNCYLVKCHNSDSCDLKKSDNPKFDTMLSMVSQTKLKEAKGEGKGEPALEENLQEKASGIETTEPFIVENPDDDMTTVTAFGTGKTKRTKRSSDIIDMVVAIGCGTVAVAVGVAGFNDFICNAAVFQMFLMDQKGENAQVLDTVKLPTCTHLDIKHDVTLRGGIKSGNFTKLGYLRDMQTCIDACCQDQKCDVAFMPGHVCYSVSCFNEKLCESIPAVPSTAANKSVRISHVVRGGGKGDDLEQFKKTQGMAKYTHNLKDMCIPSRIMAKHTLKGGRTAGEVKELGIVESAEDCIDKCCAEKNCEVAFLVNDTCHSVECYGDELCQSVPMEDEHISPTIIYMNTRNGKRSKDKGTCDSPCVSGVCTAKDKCICDRGFDGTNCNDTAITGFCGLPGCGEYGKCSFNDTCVCEPGYFGHLCDKTLTCDPPCQNGRCLDNSTNSTKCYCEIGWEGRFCNKTNGDRKIYSTSGGEVLFTKMDQEAEMDIKIHQIPSKGAESISALAVAIGCGVAAAIVGTATVAFIARKILGKKSTNYELLRSPIRHKT</sequence>